<name>A0A147K9K4_9BACI</name>
<evidence type="ECO:0000313" key="2">
    <source>
        <dbReference type="EMBL" id="KUP07128.1"/>
    </source>
</evidence>
<dbReference type="Pfam" id="PF01584">
    <property type="entry name" value="CheW"/>
    <property type="match status" value="1"/>
</dbReference>
<dbReference type="InterPro" id="IPR002545">
    <property type="entry name" value="CheW-lke_dom"/>
</dbReference>
<dbReference type="EMBL" id="LDYG01000024">
    <property type="protein sequence ID" value="KUP07128.1"/>
    <property type="molecule type" value="Genomic_DNA"/>
</dbReference>
<dbReference type="SUPFAM" id="SSF50341">
    <property type="entry name" value="CheW-like"/>
    <property type="match status" value="1"/>
</dbReference>
<dbReference type="Gene3D" id="2.30.30.40">
    <property type="entry name" value="SH3 Domains"/>
    <property type="match status" value="1"/>
</dbReference>
<dbReference type="STRING" id="1150625.Q75_06265"/>
<accession>A0A147K9K4</accession>
<evidence type="ECO:0000259" key="1">
    <source>
        <dbReference type="PROSITE" id="PS50851"/>
    </source>
</evidence>
<dbReference type="PROSITE" id="PS50851">
    <property type="entry name" value="CHEW"/>
    <property type="match status" value="1"/>
</dbReference>
<dbReference type="Gene3D" id="2.40.50.180">
    <property type="entry name" value="CheA-289, Domain 4"/>
    <property type="match status" value="1"/>
</dbReference>
<dbReference type="InterPro" id="IPR039315">
    <property type="entry name" value="CheW"/>
</dbReference>
<comment type="caution">
    <text evidence="2">The sequence shown here is derived from an EMBL/GenBank/DDBJ whole genome shotgun (WGS) entry which is preliminary data.</text>
</comment>
<dbReference type="OrthoDB" id="9794382at2"/>
<feature type="domain" description="CheW-like" evidence="1">
    <location>
        <begin position="7"/>
        <end position="147"/>
    </location>
</feature>
<evidence type="ECO:0000313" key="3">
    <source>
        <dbReference type="Proteomes" id="UP000074108"/>
    </source>
</evidence>
<organism evidence="2 3">
    <name type="scientific">Bacillus coahuilensis p1.1.43</name>
    <dbReference type="NCBI Taxonomy" id="1150625"/>
    <lineage>
        <taxon>Bacteria</taxon>
        <taxon>Bacillati</taxon>
        <taxon>Bacillota</taxon>
        <taxon>Bacilli</taxon>
        <taxon>Bacillales</taxon>
        <taxon>Bacillaceae</taxon>
        <taxon>Bacillus</taxon>
    </lineage>
</organism>
<dbReference type="GO" id="GO:0006935">
    <property type="term" value="P:chemotaxis"/>
    <property type="evidence" value="ECO:0007669"/>
    <property type="project" value="InterPro"/>
</dbReference>
<reference evidence="2 3" key="1">
    <citation type="journal article" date="2016" name="Front. Microbiol.">
        <title>Microevolution Analysis of Bacillus coahuilensis Unveils Differences in Phosphorus Acquisition Strategies and Their Regulation.</title>
        <authorList>
            <person name="Gomez-Lunar Z."/>
            <person name="Hernandez-Gonzalez I."/>
            <person name="Rodriguez-Torres M.D."/>
            <person name="Souza V."/>
            <person name="Olmedo-Alvarez G."/>
        </authorList>
    </citation>
    <scope>NUCLEOTIDE SEQUENCE [LARGE SCALE GENOMIC DNA]</scope>
    <source>
        <strain evidence="3">p1.1.43</strain>
    </source>
</reference>
<dbReference type="Proteomes" id="UP000074108">
    <property type="component" value="Unassembled WGS sequence"/>
</dbReference>
<dbReference type="GO" id="GO:0007165">
    <property type="term" value="P:signal transduction"/>
    <property type="evidence" value="ECO:0007669"/>
    <property type="project" value="InterPro"/>
</dbReference>
<protein>
    <submittedName>
        <fullName evidence="2">Chemotaxis protein CheW</fullName>
    </submittedName>
</protein>
<dbReference type="AlphaFoldDB" id="A0A147K9K4"/>
<proteinExistence type="predicted"/>
<dbReference type="PANTHER" id="PTHR22617:SF23">
    <property type="entry name" value="CHEMOTAXIS PROTEIN CHEW"/>
    <property type="match status" value="1"/>
</dbReference>
<gene>
    <name evidence="2" type="ORF">Q75_06265</name>
</gene>
<dbReference type="InterPro" id="IPR036061">
    <property type="entry name" value="CheW-like_dom_sf"/>
</dbReference>
<dbReference type="RefSeq" id="WP_059350766.1">
    <property type="nucleotide sequence ID" value="NZ_LDYG01000024.1"/>
</dbReference>
<dbReference type="PATRIC" id="fig|1150625.3.peg.1310"/>
<dbReference type="PANTHER" id="PTHR22617">
    <property type="entry name" value="CHEMOTAXIS SENSOR HISTIDINE KINASE-RELATED"/>
    <property type="match status" value="1"/>
</dbReference>
<keyword evidence="3" id="KW-1185">Reference proteome</keyword>
<sequence>MSVAISNVKVIVFQLAYKEYAVPVEQVRSIEKLMPFTRVPRTESFVKGVVNLRGLVTPIIDLRDRFELEVTPYDENTRIIIISLTDKEVGLIVDAANDVIDLQSDEIEPQPEVVGTVKAEFISGVAKIDRRLLLLLQLDRILTPLNQG</sequence>
<dbReference type="SMART" id="SM00260">
    <property type="entry name" value="CheW"/>
    <property type="match status" value="1"/>
</dbReference>
<dbReference type="GO" id="GO:0005829">
    <property type="term" value="C:cytosol"/>
    <property type="evidence" value="ECO:0007669"/>
    <property type="project" value="TreeGrafter"/>
</dbReference>